<keyword evidence="2" id="KW-0812">Transmembrane</keyword>
<keyword evidence="2" id="KW-0472">Membrane</keyword>
<evidence type="ECO:0000313" key="4">
    <source>
        <dbReference type="Proteomes" id="UP001241758"/>
    </source>
</evidence>
<evidence type="ECO:0000256" key="1">
    <source>
        <dbReference type="SAM" id="MobiDB-lite"/>
    </source>
</evidence>
<keyword evidence="2" id="KW-1133">Transmembrane helix</keyword>
<name>A0ABT6WT18_9ACTN</name>
<feature type="compositionally biased region" description="Pro residues" evidence="1">
    <location>
        <begin position="295"/>
        <end position="309"/>
    </location>
</feature>
<proteinExistence type="predicted"/>
<feature type="compositionally biased region" description="Pro residues" evidence="1">
    <location>
        <begin position="277"/>
        <end position="286"/>
    </location>
</feature>
<dbReference type="Proteomes" id="UP001241758">
    <property type="component" value="Unassembled WGS sequence"/>
</dbReference>
<feature type="transmembrane region" description="Helical" evidence="2">
    <location>
        <begin position="67"/>
        <end position="91"/>
    </location>
</feature>
<organism evidence="3 4">
    <name type="scientific">Actinoplanes sandaracinus</name>
    <dbReference type="NCBI Taxonomy" id="3045177"/>
    <lineage>
        <taxon>Bacteria</taxon>
        <taxon>Bacillati</taxon>
        <taxon>Actinomycetota</taxon>
        <taxon>Actinomycetes</taxon>
        <taxon>Micromonosporales</taxon>
        <taxon>Micromonosporaceae</taxon>
        <taxon>Actinoplanes</taxon>
    </lineage>
</organism>
<gene>
    <name evidence="3" type="ORF">QLQ12_30090</name>
</gene>
<dbReference type="EMBL" id="JASCTH010000022">
    <property type="protein sequence ID" value="MDI6102877.1"/>
    <property type="molecule type" value="Genomic_DNA"/>
</dbReference>
<comment type="caution">
    <text evidence="3">The sequence shown here is derived from an EMBL/GenBank/DDBJ whole genome shotgun (WGS) entry which is preliminary data.</text>
</comment>
<evidence type="ECO:0000313" key="3">
    <source>
        <dbReference type="EMBL" id="MDI6102877.1"/>
    </source>
</evidence>
<feature type="region of interest" description="Disordered" evidence="1">
    <location>
        <begin position="205"/>
        <end position="374"/>
    </location>
</feature>
<keyword evidence="4" id="KW-1185">Reference proteome</keyword>
<feature type="compositionally biased region" description="Basic and acidic residues" evidence="1">
    <location>
        <begin position="365"/>
        <end position="374"/>
    </location>
</feature>
<feature type="transmembrane region" description="Helical" evidence="2">
    <location>
        <begin position="26"/>
        <end position="52"/>
    </location>
</feature>
<accession>A0ABT6WT18</accession>
<feature type="compositionally biased region" description="Low complexity" evidence="1">
    <location>
        <begin position="218"/>
        <end position="251"/>
    </location>
</feature>
<evidence type="ECO:0000256" key="2">
    <source>
        <dbReference type="SAM" id="Phobius"/>
    </source>
</evidence>
<feature type="compositionally biased region" description="Polar residues" evidence="1">
    <location>
        <begin position="330"/>
        <end position="345"/>
    </location>
</feature>
<feature type="transmembrane region" description="Helical" evidence="2">
    <location>
        <begin position="103"/>
        <end position="124"/>
    </location>
</feature>
<sequence length="374" mass="38158">MTTPTYPVPNPAAPSRPVTVTVSSSLLYLVVALQALSAVLALTMMGTVAAAYQDVLGQDPQVPDTGAFIRVMLVLTAILYLVIAVGLSVLAFFNNKGKNASRIVTWVFAGLGLCCNAIGLGGSVSSTAMSGTGQGGFNQRQVEQQVASAMPGWYEGVGLAITVLTVLALLAAIILLALPASNAYFRGPAQWNAGLPFQPYPGQPGYPAQPGYPGYPGQPGYPAQPGFYAQPGYPQQPYAQPGYPQQPYAQPGYPPPPAAPGSPSHFGTPQQYGRPGEPAPGLPPYPGQAGTPTPGGQPGPDPWSAPPSSEPSYDPWASPPSAPSAGDQPSVPSSGDQPSTGSQPPGGSAAGDENDDRGSDQGGDPPKRSPSDPA</sequence>
<dbReference type="RefSeq" id="WP_282763955.1">
    <property type="nucleotide sequence ID" value="NZ_JASCTH010000022.1"/>
</dbReference>
<reference evidence="3 4" key="1">
    <citation type="submission" date="2023-05" db="EMBL/GenBank/DDBJ databases">
        <title>Actinoplanes sp. NEAU-A12 genome sequencing.</title>
        <authorList>
            <person name="Wang Z.-S."/>
        </authorList>
    </citation>
    <scope>NUCLEOTIDE SEQUENCE [LARGE SCALE GENOMIC DNA]</scope>
    <source>
        <strain evidence="3 4">NEAU-A12</strain>
    </source>
</reference>
<protein>
    <submittedName>
        <fullName evidence="3">Uncharacterized protein</fullName>
    </submittedName>
</protein>
<feature type="transmembrane region" description="Helical" evidence="2">
    <location>
        <begin position="157"/>
        <end position="178"/>
    </location>
</feature>